<organism evidence="1">
    <name type="scientific">Anopheles darlingi</name>
    <name type="common">Mosquito</name>
    <dbReference type="NCBI Taxonomy" id="43151"/>
    <lineage>
        <taxon>Eukaryota</taxon>
        <taxon>Metazoa</taxon>
        <taxon>Ecdysozoa</taxon>
        <taxon>Arthropoda</taxon>
        <taxon>Hexapoda</taxon>
        <taxon>Insecta</taxon>
        <taxon>Pterygota</taxon>
        <taxon>Neoptera</taxon>
        <taxon>Endopterygota</taxon>
        <taxon>Diptera</taxon>
        <taxon>Nematocera</taxon>
        <taxon>Culicoidea</taxon>
        <taxon>Culicidae</taxon>
        <taxon>Anophelinae</taxon>
        <taxon>Anopheles</taxon>
    </lineage>
</organism>
<sequence length="133" mass="14997">MQISLLIVIRLVYDLVLALALNINVCVCVRAYGAIILRARNADQTFASHLVWSGCETAAKNDAAARFQRLSANFVPLSPHSRAHFNKLPKFIVFPTSGRYGDLAHFAHLLRFPARTNLRGRKIVFKVSFRAFR</sequence>
<evidence type="ECO:0000313" key="1">
    <source>
        <dbReference type="EMBL" id="MBW72395.1"/>
    </source>
</evidence>
<dbReference type="EMBL" id="GGFL01008217">
    <property type="protein sequence ID" value="MBW72395.1"/>
    <property type="molecule type" value="Transcribed_RNA"/>
</dbReference>
<protein>
    <submittedName>
        <fullName evidence="1">Uncharacterized protein</fullName>
    </submittedName>
</protein>
<accession>A0A2M4D4B1</accession>
<name>A0A2M4D4B1_ANODA</name>
<reference evidence="1" key="1">
    <citation type="submission" date="2018-01" db="EMBL/GenBank/DDBJ databases">
        <title>An insight into the sialome of Amazonian anophelines.</title>
        <authorList>
            <person name="Ribeiro J.M."/>
            <person name="Scarpassa V."/>
            <person name="Calvo E."/>
        </authorList>
    </citation>
    <scope>NUCLEOTIDE SEQUENCE</scope>
</reference>
<proteinExistence type="predicted"/>
<dbReference type="AlphaFoldDB" id="A0A2M4D4B1"/>